<proteinExistence type="predicted"/>
<protein>
    <submittedName>
        <fullName evidence="1">Uncharacterized protein</fullName>
    </submittedName>
</protein>
<dbReference type="EMBL" id="CM026427">
    <property type="protein sequence ID" value="KAG0570459.1"/>
    <property type="molecule type" value="Genomic_DNA"/>
</dbReference>
<dbReference type="Proteomes" id="UP000822688">
    <property type="component" value="Chromosome 6"/>
</dbReference>
<dbReference type="AlphaFoldDB" id="A0A8T0HIH4"/>
<accession>A0A8T0HIH4</accession>
<keyword evidence="2" id="KW-1185">Reference proteome</keyword>
<organism evidence="1 2">
    <name type="scientific">Ceratodon purpureus</name>
    <name type="common">Fire moss</name>
    <name type="synonym">Dicranum purpureum</name>
    <dbReference type="NCBI Taxonomy" id="3225"/>
    <lineage>
        <taxon>Eukaryota</taxon>
        <taxon>Viridiplantae</taxon>
        <taxon>Streptophyta</taxon>
        <taxon>Embryophyta</taxon>
        <taxon>Bryophyta</taxon>
        <taxon>Bryophytina</taxon>
        <taxon>Bryopsida</taxon>
        <taxon>Dicranidae</taxon>
        <taxon>Pseudoditrichales</taxon>
        <taxon>Ditrichaceae</taxon>
        <taxon>Ceratodon</taxon>
    </lineage>
</organism>
<comment type="caution">
    <text evidence="1">The sequence shown here is derived from an EMBL/GenBank/DDBJ whole genome shotgun (WGS) entry which is preliminary data.</text>
</comment>
<sequence>MMPGLGRVGWEVGLIKRRRSSLTSRMCSLLLLRSCAILCTVFSNTLILVLSRIRYGGVDGRWNIITTMPSLESKKIIELIYRIPGIPVLTKSGKYSMLEHGLVRIRYEQT</sequence>
<gene>
    <name evidence="1" type="ORF">KC19_6G163800</name>
</gene>
<evidence type="ECO:0000313" key="1">
    <source>
        <dbReference type="EMBL" id="KAG0570459.1"/>
    </source>
</evidence>
<name>A0A8T0HIH4_CERPU</name>
<reference evidence="1 2" key="1">
    <citation type="submission" date="2020-06" db="EMBL/GenBank/DDBJ databases">
        <title>WGS assembly of Ceratodon purpureus strain R40.</title>
        <authorList>
            <person name="Carey S.B."/>
            <person name="Jenkins J."/>
            <person name="Shu S."/>
            <person name="Lovell J.T."/>
            <person name="Sreedasyam A."/>
            <person name="Maumus F."/>
            <person name="Tiley G.P."/>
            <person name="Fernandez-Pozo N."/>
            <person name="Barry K."/>
            <person name="Chen C."/>
            <person name="Wang M."/>
            <person name="Lipzen A."/>
            <person name="Daum C."/>
            <person name="Saski C.A."/>
            <person name="Payton A.C."/>
            <person name="Mcbreen J.C."/>
            <person name="Conrad R.E."/>
            <person name="Kollar L.M."/>
            <person name="Olsson S."/>
            <person name="Huttunen S."/>
            <person name="Landis J.B."/>
            <person name="Wickett N.J."/>
            <person name="Johnson M.G."/>
            <person name="Rensing S.A."/>
            <person name="Grimwood J."/>
            <person name="Schmutz J."/>
            <person name="Mcdaniel S.F."/>
        </authorList>
    </citation>
    <scope>NUCLEOTIDE SEQUENCE [LARGE SCALE GENOMIC DNA]</scope>
    <source>
        <strain evidence="1 2">R40</strain>
    </source>
</reference>
<evidence type="ECO:0000313" key="2">
    <source>
        <dbReference type="Proteomes" id="UP000822688"/>
    </source>
</evidence>